<evidence type="ECO:0000313" key="1">
    <source>
        <dbReference type="EMBL" id="EMA55002.1"/>
    </source>
</evidence>
<protein>
    <submittedName>
        <fullName evidence="1">Uncharacterized protein</fullName>
    </submittedName>
</protein>
<keyword evidence="2" id="KW-1185">Reference proteome</keyword>
<dbReference type="RefSeq" id="WP_007738595.1">
    <property type="nucleotide sequence ID" value="NZ_AOMF01000119.1"/>
</dbReference>
<sequence>MTERVVSIDLSTDAEGMLPRQCPNCEGQFTIEGDTYEEEHYLNIRCPYCEWIAEFDEYLTEEQAAYGEAVAENEARRMLEEELGGALEDAFSDMGSSDFLEVETNTDKTDFGHRAPPSPDLGIKIDETVCANCGFRYAVKEGTNNSSCPVCR</sequence>
<dbReference type="STRING" id="1227457.C451_05825"/>
<dbReference type="AlphaFoldDB" id="M0NAM3"/>
<organism evidence="1 2">
    <name type="scientific">Halococcus thailandensis JCM 13552</name>
    <dbReference type="NCBI Taxonomy" id="1227457"/>
    <lineage>
        <taxon>Archaea</taxon>
        <taxon>Methanobacteriati</taxon>
        <taxon>Methanobacteriota</taxon>
        <taxon>Stenosarchaea group</taxon>
        <taxon>Halobacteria</taxon>
        <taxon>Halobacteriales</taxon>
        <taxon>Halococcaceae</taxon>
        <taxon>Halococcus</taxon>
    </lineage>
</organism>
<accession>M0NAM3</accession>
<dbReference type="EMBL" id="AOMF01000119">
    <property type="protein sequence ID" value="EMA55002.1"/>
    <property type="molecule type" value="Genomic_DNA"/>
</dbReference>
<evidence type="ECO:0000313" key="2">
    <source>
        <dbReference type="Proteomes" id="UP000011680"/>
    </source>
</evidence>
<comment type="caution">
    <text evidence="1">The sequence shown here is derived from an EMBL/GenBank/DDBJ whole genome shotgun (WGS) entry which is preliminary data.</text>
</comment>
<name>M0NAM3_9EURY</name>
<proteinExistence type="predicted"/>
<dbReference type="Proteomes" id="UP000011680">
    <property type="component" value="Unassembled WGS sequence"/>
</dbReference>
<gene>
    <name evidence="1" type="ORF">C451_05825</name>
</gene>
<dbReference type="eggNOG" id="ENOG502N5SW">
    <property type="taxonomic scope" value="Archaea"/>
</dbReference>
<reference evidence="1 2" key="1">
    <citation type="journal article" date="2014" name="PLoS Genet.">
        <title>Phylogenetically driven sequencing of extremely halophilic archaea reveals strategies for static and dynamic osmo-response.</title>
        <authorList>
            <person name="Becker E.A."/>
            <person name="Seitzer P.M."/>
            <person name="Tritt A."/>
            <person name="Larsen D."/>
            <person name="Krusor M."/>
            <person name="Yao A.I."/>
            <person name="Wu D."/>
            <person name="Madern D."/>
            <person name="Eisen J.A."/>
            <person name="Darling A.E."/>
            <person name="Facciotti M.T."/>
        </authorList>
    </citation>
    <scope>NUCLEOTIDE SEQUENCE [LARGE SCALE GENOMIC DNA]</scope>
    <source>
        <strain evidence="1 2">JCM 13552</strain>
    </source>
</reference>
<dbReference type="OrthoDB" id="346393at2157"/>